<dbReference type="PROSITE" id="PS00455">
    <property type="entry name" value="AMP_BINDING"/>
    <property type="match status" value="1"/>
</dbReference>
<dbReference type="SUPFAM" id="SSF56801">
    <property type="entry name" value="Acetyl-CoA synthetase-like"/>
    <property type="match status" value="1"/>
</dbReference>
<dbReference type="RefSeq" id="WP_097209023.1">
    <property type="nucleotide sequence ID" value="NZ_JACHXB010000002.1"/>
</dbReference>
<keyword evidence="1 4" id="KW-0436">Ligase</keyword>
<dbReference type="InterPro" id="IPR000873">
    <property type="entry name" value="AMP-dep_synth/lig_dom"/>
</dbReference>
<name>A0A285EJ09_9ACTN</name>
<evidence type="ECO:0000259" key="3">
    <source>
        <dbReference type="Pfam" id="PF13193"/>
    </source>
</evidence>
<dbReference type="AlphaFoldDB" id="A0A285EJ09"/>
<proteinExistence type="predicted"/>
<feature type="domain" description="AMP-binding enzyme C-terminal" evidence="3">
    <location>
        <begin position="452"/>
        <end position="529"/>
    </location>
</feature>
<keyword evidence="5" id="KW-1185">Reference proteome</keyword>
<dbReference type="EMBL" id="OBDO01000014">
    <property type="protein sequence ID" value="SNX99119.1"/>
    <property type="molecule type" value="Genomic_DNA"/>
</dbReference>
<dbReference type="OrthoDB" id="9803968at2"/>
<protein>
    <submittedName>
        <fullName evidence="4">2-aminobenzoate-CoA ligase</fullName>
    </submittedName>
</protein>
<dbReference type="InterPro" id="IPR042099">
    <property type="entry name" value="ANL_N_sf"/>
</dbReference>
<evidence type="ECO:0000313" key="4">
    <source>
        <dbReference type="EMBL" id="SNX99119.1"/>
    </source>
</evidence>
<dbReference type="Gene3D" id="3.40.50.12780">
    <property type="entry name" value="N-terminal domain of ligase-like"/>
    <property type="match status" value="1"/>
</dbReference>
<dbReference type="Pfam" id="PF00501">
    <property type="entry name" value="AMP-binding"/>
    <property type="match status" value="1"/>
</dbReference>
<dbReference type="PANTHER" id="PTHR43352">
    <property type="entry name" value="ACETYL-COA SYNTHETASE"/>
    <property type="match status" value="1"/>
</dbReference>
<dbReference type="GO" id="GO:0016878">
    <property type="term" value="F:acid-thiol ligase activity"/>
    <property type="evidence" value="ECO:0007669"/>
    <property type="project" value="TreeGrafter"/>
</dbReference>
<evidence type="ECO:0000259" key="2">
    <source>
        <dbReference type="Pfam" id="PF00501"/>
    </source>
</evidence>
<feature type="domain" description="AMP-dependent synthetase/ligase" evidence="2">
    <location>
        <begin position="53"/>
        <end position="398"/>
    </location>
</feature>
<accession>A0A285EJ09</accession>
<dbReference type="Proteomes" id="UP000219514">
    <property type="component" value="Unassembled WGS sequence"/>
</dbReference>
<dbReference type="InterPro" id="IPR045851">
    <property type="entry name" value="AMP-bd_C_sf"/>
</dbReference>
<dbReference type="InterPro" id="IPR025110">
    <property type="entry name" value="AMP-bd_C"/>
</dbReference>
<evidence type="ECO:0000256" key="1">
    <source>
        <dbReference type="ARBA" id="ARBA00022598"/>
    </source>
</evidence>
<dbReference type="Pfam" id="PF13193">
    <property type="entry name" value="AMP-binding_C"/>
    <property type="match status" value="1"/>
</dbReference>
<dbReference type="Gene3D" id="3.30.300.30">
    <property type="match status" value="1"/>
</dbReference>
<organism evidence="4 5">
    <name type="scientific">Geodermatophilus sabuli</name>
    <dbReference type="NCBI Taxonomy" id="1564158"/>
    <lineage>
        <taxon>Bacteria</taxon>
        <taxon>Bacillati</taxon>
        <taxon>Actinomycetota</taxon>
        <taxon>Actinomycetes</taxon>
        <taxon>Geodermatophilales</taxon>
        <taxon>Geodermatophilaceae</taxon>
        <taxon>Geodermatophilus</taxon>
    </lineage>
</organism>
<sequence>MTLSAPPLSPSTHVDSFCRDHLPPPGSWPVLELGDLSYGERLNCATELLDGTIARYGTDRPCVRAPGGPAWTYGQLRERAGRIAGVLADELGVVPGNRVLLRGFNSPHLVACWLAVLKAGGVVVTTMPALRAGELATVAQMCRPTVALCDSRLTDDLTAAAVPGMTVVTYGDGGPGDLLARAAAHPADFSDVLTAADDVALLAFTSGTTGKPKATMHFHRDVLAIADTFSAHVVRPEPDDVFAGSPPLAFTYGLGGLVVFPLRAGASVLLLEHPSPDLLADAVGEHGVTVLFTAPTAYKAIVAGGNGRRLAGLRRAVSAGEPLPAAVWHGVHEASGVRVIDGIGSTEMLHVFISSADDDIRPGCTGRAVPGYTAVVLDDGGNPVPDGTEGHLAVRGPTGCRYLDGDRQEGYVRHGWNHTGDTYVRDADGYFTYRARTDDMIISAGYNIAGPEVEQALLTHPAVVECAVVGAPDPDRGTIVKAFVVLDPHHAGQVSGEELQEHCRQLIARYKCPRAVEFRTELPRTSTGKLQRYRLR</sequence>
<gene>
    <name evidence="4" type="ORF">SAMN06893097_11479</name>
</gene>
<dbReference type="InterPro" id="IPR020845">
    <property type="entry name" value="AMP-binding_CS"/>
</dbReference>
<evidence type="ECO:0000313" key="5">
    <source>
        <dbReference type="Proteomes" id="UP000219514"/>
    </source>
</evidence>
<dbReference type="GO" id="GO:0044550">
    <property type="term" value="P:secondary metabolite biosynthetic process"/>
    <property type="evidence" value="ECO:0007669"/>
    <property type="project" value="TreeGrafter"/>
</dbReference>
<dbReference type="PANTHER" id="PTHR43352:SF1">
    <property type="entry name" value="ANTHRANILATE--COA LIGASE"/>
    <property type="match status" value="1"/>
</dbReference>
<reference evidence="4 5" key="1">
    <citation type="submission" date="2017-09" db="EMBL/GenBank/DDBJ databases">
        <authorList>
            <person name="Ehlers B."/>
            <person name="Leendertz F.H."/>
        </authorList>
    </citation>
    <scope>NUCLEOTIDE SEQUENCE [LARGE SCALE GENOMIC DNA]</scope>
    <source>
        <strain evidence="4 5">DSM 46844</strain>
    </source>
</reference>